<dbReference type="CDD" id="cd06261">
    <property type="entry name" value="TM_PBP2"/>
    <property type="match status" value="1"/>
</dbReference>
<dbReference type="Pfam" id="PF00528">
    <property type="entry name" value="BPD_transp_1"/>
    <property type="match status" value="1"/>
</dbReference>
<dbReference type="RefSeq" id="WP_197002875.1">
    <property type="nucleotide sequence ID" value="NZ_BONS01000002.1"/>
</dbReference>
<dbReference type="InterPro" id="IPR050809">
    <property type="entry name" value="UgpAE/MalFG_permease"/>
</dbReference>
<dbReference type="PROSITE" id="PS50928">
    <property type="entry name" value="ABC_TM1"/>
    <property type="match status" value="1"/>
</dbReference>
<gene>
    <name evidence="9" type="ORF">IW245_002009</name>
</gene>
<evidence type="ECO:0000256" key="3">
    <source>
        <dbReference type="ARBA" id="ARBA00022475"/>
    </source>
</evidence>
<comment type="similarity">
    <text evidence="7">Belongs to the binding-protein-dependent transport system permease family.</text>
</comment>
<feature type="transmembrane region" description="Helical" evidence="7">
    <location>
        <begin position="162"/>
        <end position="185"/>
    </location>
</feature>
<dbReference type="EMBL" id="JADOUF010000001">
    <property type="protein sequence ID" value="MBG6135815.1"/>
    <property type="molecule type" value="Genomic_DNA"/>
</dbReference>
<feature type="transmembrane region" description="Helical" evidence="7">
    <location>
        <begin position="274"/>
        <end position="294"/>
    </location>
</feature>
<dbReference type="Gene3D" id="1.10.3720.10">
    <property type="entry name" value="MetI-like"/>
    <property type="match status" value="1"/>
</dbReference>
<comment type="caution">
    <text evidence="9">The sequence shown here is derived from an EMBL/GenBank/DDBJ whole genome shotgun (WGS) entry which is preliminary data.</text>
</comment>
<feature type="transmembrane region" description="Helical" evidence="7">
    <location>
        <begin position="83"/>
        <end position="104"/>
    </location>
</feature>
<dbReference type="PANTHER" id="PTHR43227:SF11">
    <property type="entry name" value="BLL4140 PROTEIN"/>
    <property type="match status" value="1"/>
</dbReference>
<protein>
    <submittedName>
        <fullName evidence="9">Raffinose/stachyose/melibiose transport system permease protein</fullName>
    </submittedName>
</protein>
<feature type="transmembrane region" description="Helical" evidence="7">
    <location>
        <begin position="212"/>
        <end position="230"/>
    </location>
</feature>
<evidence type="ECO:0000256" key="2">
    <source>
        <dbReference type="ARBA" id="ARBA00022448"/>
    </source>
</evidence>
<dbReference type="SUPFAM" id="SSF161098">
    <property type="entry name" value="MetI-like"/>
    <property type="match status" value="1"/>
</dbReference>
<dbReference type="PANTHER" id="PTHR43227">
    <property type="entry name" value="BLL4140 PROTEIN"/>
    <property type="match status" value="1"/>
</dbReference>
<keyword evidence="2 7" id="KW-0813">Transport</keyword>
<dbReference type="GO" id="GO:0055085">
    <property type="term" value="P:transmembrane transport"/>
    <property type="evidence" value="ECO:0007669"/>
    <property type="project" value="InterPro"/>
</dbReference>
<evidence type="ECO:0000256" key="7">
    <source>
        <dbReference type="RuleBase" id="RU363032"/>
    </source>
</evidence>
<evidence type="ECO:0000256" key="6">
    <source>
        <dbReference type="ARBA" id="ARBA00023136"/>
    </source>
</evidence>
<sequence>MWRARPAQEASGLQATRRRAYRGFLVPAVFLYTLLFILPSIAGLVVSFSRWGGLGTEFRWAGLANYRALWRDPVFGRAFGNTLFAAIVGGVVVFALVFLALVVLQDLRGRKFVQAVLFMPHVISTVAIGACVAFLLDSDGALNRLMGMTGLPQHTAWLGDGLIFKVIVAVLVWSAGGYFIVLIMASVDNVPPDLYEEAQLAGCSKVQRFRHVTLPLVWDVIAVTAVLWVISTLKAFEMVIAIAGQSQIAPISARTVVLQQFYAITPPDGSDAQFGYASAMGVVMVFVSFLLVWLTRRVTRRERMEY</sequence>
<comment type="subcellular location">
    <subcellularLocation>
        <location evidence="1 7">Cell membrane</location>
        <topology evidence="1 7">Multi-pass membrane protein</topology>
    </subcellularLocation>
</comment>
<dbReference type="GO" id="GO:0005886">
    <property type="term" value="C:plasma membrane"/>
    <property type="evidence" value="ECO:0007669"/>
    <property type="project" value="UniProtKB-SubCell"/>
</dbReference>
<keyword evidence="4 7" id="KW-0812">Transmembrane</keyword>
<evidence type="ECO:0000256" key="4">
    <source>
        <dbReference type="ARBA" id="ARBA00022692"/>
    </source>
</evidence>
<dbReference type="InterPro" id="IPR035906">
    <property type="entry name" value="MetI-like_sf"/>
</dbReference>
<keyword evidence="5 7" id="KW-1133">Transmembrane helix</keyword>
<evidence type="ECO:0000256" key="5">
    <source>
        <dbReference type="ARBA" id="ARBA00022989"/>
    </source>
</evidence>
<keyword evidence="10" id="KW-1185">Reference proteome</keyword>
<evidence type="ECO:0000256" key="1">
    <source>
        <dbReference type="ARBA" id="ARBA00004651"/>
    </source>
</evidence>
<feature type="domain" description="ABC transmembrane type-1" evidence="8">
    <location>
        <begin position="79"/>
        <end position="295"/>
    </location>
</feature>
<name>A0A8J7GD27_9ACTN</name>
<evidence type="ECO:0000313" key="10">
    <source>
        <dbReference type="Proteomes" id="UP000622552"/>
    </source>
</evidence>
<proteinExistence type="inferred from homology"/>
<feature type="transmembrane region" description="Helical" evidence="7">
    <location>
        <begin position="116"/>
        <end position="136"/>
    </location>
</feature>
<accession>A0A8J7GD27</accession>
<evidence type="ECO:0000259" key="8">
    <source>
        <dbReference type="PROSITE" id="PS50928"/>
    </source>
</evidence>
<dbReference type="AlphaFoldDB" id="A0A8J7GD27"/>
<reference evidence="9" key="1">
    <citation type="submission" date="2020-11" db="EMBL/GenBank/DDBJ databases">
        <title>Sequencing the genomes of 1000 actinobacteria strains.</title>
        <authorList>
            <person name="Klenk H.-P."/>
        </authorList>
    </citation>
    <scope>NUCLEOTIDE SEQUENCE</scope>
    <source>
        <strain evidence="9">DSM 45356</strain>
    </source>
</reference>
<feature type="transmembrane region" description="Helical" evidence="7">
    <location>
        <begin position="21"/>
        <end position="48"/>
    </location>
</feature>
<keyword evidence="6 7" id="KW-0472">Membrane</keyword>
<evidence type="ECO:0000313" key="9">
    <source>
        <dbReference type="EMBL" id="MBG6135815.1"/>
    </source>
</evidence>
<dbReference type="InterPro" id="IPR000515">
    <property type="entry name" value="MetI-like"/>
</dbReference>
<keyword evidence="3" id="KW-1003">Cell membrane</keyword>
<dbReference type="Proteomes" id="UP000622552">
    <property type="component" value="Unassembled WGS sequence"/>
</dbReference>
<organism evidence="9 10">
    <name type="scientific">Longispora fulva</name>
    <dbReference type="NCBI Taxonomy" id="619741"/>
    <lineage>
        <taxon>Bacteria</taxon>
        <taxon>Bacillati</taxon>
        <taxon>Actinomycetota</taxon>
        <taxon>Actinomycetes</taxon>
        <taxon>Micromonosporales</taxon>
        <taxon>Micromonosporaceae</taxon>
        <taxon>Longispora</taxon>
    </lineage>
</organism>